<accession>A0ABT3U2X0</accession>
<dbReference type="EMBL" id="JAPHNL010000318">
    <property type="protein sequence ID" value="MCX3063656.1"/>
    <property type="molecule type" value="Genomic_DNA"/>
</dbReference>
<comment type="caution">
    <text evidence="2">The sequence shown here is derived from an EMBL/GenBank/DDBJ whole genome shotgun (WGS) entry which is preliminary data.</text>
</comment>
<organism evidence="2 3">
    <name type="scientific">Streptomyces beihaiensis</name>
    <dbReference type="NCBI Taxonomy" id="2984495"/>
    <lineage>
        <taxon>Bacteria</taxon>
        <taxon>Bacillati</taxon>
        <taxon>Actinomycetota</taxon>
        <taxon>Actinomycetes</taxon>
        <taxon>Kitasatosporales</taxon>
        <taxon>Streptomycetaceae</taxon>
        <taxon>Streptomyces</taxon>
    </lineage>
</organism>
<gene>
    <name evidence="2" type="ORF">OFY01_28615</name>
</gene>
<keyword evidence="3" id="KW-1185">Reference proteome</keyword>
<reference evidence="2" key="1">
    <citation type="submission" date="2022-10" db="EMBL/GenBank/DDBJ databases">
        <title>Streptomyces beihaiensis sp. nov., a chitin degrading actinobacterium, isolated from shrimp pond soil.</title>
        <authorList>
            <person name="Xie J."/>
            <person name="Shen N."/>
        </authorList>
    </citation>
    <scope>NUCLEOTIDE SEQUENCE</scope>
    <source>
        <strain evidence="2">GXMU-J5</strain>
    </source>
</reference>
<evidence type="ECO:0000256" key="1">
    <source>
        <dbReference type="SAM" id="Phobius"/>
    </source>
</evidence>
<sequence length="43" mass="4170">MSRVRSVAVAGGELVGADRVVRGPGLALALALPLALALALASS</sequence>
<dbReference type="RefSeq" id="WP_266604787.1">
    <property type="nucleotide sequence ID" value="NZ_JAPHNL010000318.1"/>
</dbReference>
<keyword evidence="1" id="KW-0472">Membrane</keyword>
<protein>
    <submittedName>
        <fullName evidence="2">Uncharacterized protein</fullName>
    </submittedName>
</protein>
<dbReference type="Proteomes" id="UP001163064">
    <property type="component" value="Unassembled WGS sequence"/>
</dbReference>
<keyword evidence="1" id="KW-0812">Transmembrane</keyword>
<name>A0ABT3U2X0_9ACTN</name>
<feature type="transmembrane region" description="Helical" evidence="1">
    <location>
        <begin position="20"/>
        <end position="41"/>
    </location>
</feature>
<keyword evidence="1" id="KW-1133">Transmembrane helix</keyword>
<evidence type="ECO:0000313" key="2">
    <source>
        <dbReference type="EMBL" id="MCX3063656.1"/>
    </source>
</evidence>
<evidence type="ECO:0000313" key="3">
    <source>
        <dbReference type="Proteomes" id="UP001163064"/>
    </source>
</evidence>
<proteinExistence type="predicted"/>